<reference evidence="2" key="1">
    <citation type="submission" date="2017-02" db="EMBL/GenBank/DDBJ databases">
        <title>Comparative genomics and description of representatives of a novel lineage of planctomycetes thriving in anoxic sediments.</title>
        <authorList>
            <person name="Spring S."/>
            <person name="Bunk B."/>
            <person name="Sproer C."/>
        </authorList>
    </citation>
    <scope>NUCLEOTIDE SEQUENCE [LARGE SCALE GENOMIC DNA]</scope>
    <source>
        <strain evidence="2">ST-NAGAB-D1</strain>
    </source>
</reference>
<dbReference type="EMBL" id="CP019791">
    <property type="protein sequence ID" value="AQT70140.1"/>
    <property type="molecule type" value="Genomic_DNA"/>
</dbReference>
<dbReference type="SUPFAM" id="SSF48208">
    <property type="entry name" value="Six-hairpin glycosidases"/>
    <property type="match status" value="1"/>
</dbReference>
<dbReference type="GO" id="GO:0005975">
    <property type="term" value="P:carbohydrate metabolic process"/>
    <property type="evidence" value="ECO:0007669"/>
    <property type="project" value="InterPro"/>
</dbReference>
<dbReference type="InterPro" id="IPR012341">
    <property type="entry name" value="6hp_glycosidase-like_sf"/>
</dbReference>
<organism evidence="1 2">
    <name type="scientific">Anaerohalosphaera lusitana</name>
    <dbReference type="NCBI Taxonomy" id="1936003"/>
    <lineage>
        <taxon>Bacteria</taxon>
        <taxon>Pseudomonadati</taxon>
        <taxon>Planctomycetota</taxon>
        <taxon>Phycisphaerae</taxon>
        <taxon>Sedimentisphaerales</taxon>
        <taxon>Anaerohalosphaeraceae</taxon>
        <taxon>Anaerohalosphaera</taxon>
    </lineage>
</organism>
<dbReference type="KEGG" id="alus:STSP2_03344"/>
<accession>A0A1U9NR87</accession>
<name>A0A1U9NR87_9BACT</name>
<evidence type="ECO:0000313" key="1">
    <source>
        <dbReference type="EMBL" id="AQT70140.1"/>
    </source>
</evidence>
<sequence>MWLKWLPWKLFISKAAKRHGFLDPISLWSYFQRFAQPSEVAGPMELVRASAMFHARGLINSRAIPQNSDWVWPWWVHRQFNPAEEAFIPRAFSLTYINLTERNWTAAGLPGYDYLPIVDPTGLVTPHWDGWSIDFWLVDSKGNVMAPSRRREDVQQRLFYGKDIAVATRFSPDGHKLLSTMNVELQDGVPQCAIRLRGSMSEEGYIAASVRPCNSEGISFVHEIAFKDGRTWKINSKDTINFETPADVSLGSKYEQGDVANQLTSKGGQDHVLCDVGMANAAALFKIEPGKQREIKINIPLEPRKHHEKKRITYQANAREDDWGRAVGDYCRVSIPDKRKQYLYENAIRTLLLHATDEEVFPGPFTYKRFWFRDASFILHAMLCANFPKRVESVLATYPDRQMPTGYFLSQQGEWDSNGQALWIIYKYWKMTGRKLSGDMIRAVEKGANWICRKCTSSKGDKAHTGLLPAGFSAEHFGPNDYYYWDDFWAVAGLRSAAEMMEAQNEAELSNKYSQKAAAILKAIDASLEKAHQRLGTRAMPVSCNRRLDSGTVGCMSAGYPCQVFESNDERLLATAEYLVEHCLHKDGFFLDISHSGINAYLTLHIAQVLMQAGDERHGMLADSISRLASSTGQWPEAIHPRTEGGCMGDGQHVWAACEWVLYLRNCLVFEDTSDSELVLGKGIRKDWCREGEKITIGPAPTLWGEVRVAFEFGDDKVTVSLDEDFSGKRPQVVVDIPSYERTYVEEGQKRTVVNKAGT</sequence>
<keyword evidence="2" id="KW-1185">Reference proteome</keyword>
<dbReference type="STRING" id="1936003.STSP2_03344"/>
<evidence type="ECO:0000313" key="2">
    <source>
        <dbReference type="Proteomes" id="UP000189674"/>
    </source>
</evidence>
<dbReference type="InterPro" id="IPR008928">
    <property type="entry name" value="6-hairpin_glycosidase_sf"/>
</dbReference>
<proteinExistence type="predicted"/>
<gene>
    <name evidence="1" type="ORF">STSP2_03344</name>
</gene>
<dbReference type="OrthoDB" id="9763537at2"/>
<dbReference type="Gene3D" id="1.50.10.10">
    <property type="match status" value="1"/>
</dbReference>
<dbReference type="Proteomes" id="UP000189674">
    <property type="component" value="Chromosome"/>
</dbReference>
<dbReference type="RefSeq" id="WP_146663750.1">
    <property type="nucleotide sequence ID" value="NZ_CP019791.1"/>
</dbReference>
<dbReference type="AlphaFoldDB" id="A0A1U9NR87"/>
<protein>
    <submittedName>
        <fullName evidence="1">Oligosaccharide amylase</fullName>
    </submittedName>
</protein>